<dbReference type="Pfam" id="PF05054">
    <property type="entry name" value="AcMNPV_Ac109"/>
    <property type="match status" value="1"/>
</dbReference>
<reference evidence="1" key="1">
    <citation type="journal article" date="2016" name="J. Invertebr. Pathol.">
        <title>An alphabaculovirus isolated from dead Lymantria dispar larvae shows high genetic similarity to baculovirus previously isolated from Lymantria monacha - An example of adaptation to a new host.</title>
        <authorList>
            <person name="Rabalski L."/>
            <person name="Krejmer-Rabalska M."/>
            <person name="Skrzecz I."/>
            <person name="Wasag B."/>
            <person name="Szewczyk B."/>
        </authorList>
    </citation>
    <scope>NUCLEOTIDE SEQUENCE</scope>
    <source>
        <strain evidence="1">BNP</strain>
    </source>
</reference>
<keyword evidence="1" id="KW-0261">Viral envelope protein</keyword>
<dbReference type="EMBL" id="KU377538">
    <property type="protein sequence ID" value="ANS70994.1"/>
    <property type="molecule type" value="Genomic_DNA"/>
</dbReference>
<sequence length="360" mass="41732">MSQSCPFNIKVCISDYFVTFPHEYVAPQNDVGGALVHNLVVYVPTDEDVQYVDRSKLSNFNSVLVYRHELNDNNAETRVPKKNPLATVVYWNPILPIGEVGVGETRIFSVLLTNDLFYCNTMIVNHDVISCPIEFRTNVNYKKLTPIEAENSLFYLNRLLDDANNDFLLCFKLETPTMVKILSVKRLMCIFEFRNVPARYAIYLPDSEVDNILNKLMWERARRLMKGDYNKKCTNVNRHALRYIKLAMEMMDVENSTQMVVTLVKMFQHLILPYQIVPEIIVKLNTIERQKHVRLYCKNDSIAIGTLGPVPDNLPDDNPIAFDYSDVNNNKHLFEVRDSFIKRGHVDELTVVAARYNYFL</sequence>
<name>A0A1B1MQX6_NPVLD</name>
<organism evidence="1">
    <name type="scientific">Lymantria dispar multicapsid nuclear polyhedrosis virus</name>
    <name type="common">LdMNPV</name>
    <dbReference type="NCBI Taxonomy" id="10449"/>
    <lineage>
        <taxon>Viruses</taxon>
        <taxon>Viruses incertae sedis</taxon>
        <taxon>Naldaviricetes</taxon>
        <taxon>Lefavirales</taxon>
        <taxon>Baculoviridae</taxon>
        <taxon>Alphabaculovirus</taxon>
        <taxon>Alphabaculovirus lydisparis</taxon>
    </lineage>
</organism>
<keyword evidence="1" id="KW-0946">Virion</keyword>
<organismHost>
    <name type="scientific">Lepidoptera</name>
    <name type="common">moths &amp; butterflies</name>
    <dbReference type="NCBI Taxonomy" id="7088"/>
</organismHost>
<dbReference type="GO" id="GO:0019031">
    <property type="term" value="C:viral envelope"/>
    <property type="evidence" value="ECO:0007669"/>
    <property type="project" value="UniProtKB-KW"/>
</dbReference>
<accession>A0A1B1MQX6</accession>
<protein>
    <submittedName>
        <fullName evidence="1">Occlusion derived envelope protein</fullName>
    </submittedName>
</protein>
<evidence type="ECO:0000313" key="1">
    <source>
        <dbReference type="EMBL" id="ANS70994.1"/>
    </source>
</evidence>
<dbReference type="InterPro" id="IPR007748">
    <property type="entry name" value="AcMNPV_Orf109"/>
</dbReference>
<proteinExistence type="predicted"/>